<dbReference type="SUPFAM" id="SSF52540">
    <property type="entry name" value="P-loop containing nucleoside triphosphate hydrolases"/>
    <property type="match status" value="1"/>
</dbReference>
<evidence type="ECO:0000313" key="1">
    <source>
        <dbReference type="EMBL" id="WPC21814.1"/>
    </source>
</evidence>
<keyword evidence="2" id="KW-1185">Reference proteome</keyword>
<proteinExistence type="predicted"/>
<dbReference type="Proteomes" id="UP001302696">
    <property type="component" value="Chromosome"/>
</dbReference>
<dbReference type="PANTHER" id="PTHR37816">
    <property type="entry name" value="YALI0E33011P"/>
    <property type="match status" value="1"/>
</dbReference>
<organism evidence="1 2">
    <name type="scientific">Pediococcus inopinatus</name>
    <dbReference type="NCBI Taxonomy" id="114090"/>
    <lineage>
        <taxon>Bacteria</taxon>
        <taxon>Bacillati</taxon>
        <taxon>Bacillota</taxon>
        <taxon>Bacilli</taxon>
        <taxon>Lactobacillales</taxon>
        <taxon>Lactobacillaceae</taxon>
        <taxon>Pediococcus</taxon>
    </lineage>
</organism>
<dbReference type="Gene3D" id="3.40.50.300">
    <property type="entry name" value="P-loop containing nucleotide triphosphate hydrolases"/>
    <property type="match status" value="1"/>
</dbReference>
<dbReference type="RefSeq" id="WP_057773318.1">
    <property type="nucleotide sequence ID" value="NZ_BBIM01000002.1"/>
</dbReference>
<accession>A0ABZ0Q630</accession>
<evidence type="ECO:0000313" key="2">
    <source>
        <dbReference type="Proteomes" id="UP001302696"/>
    </source>
</evidence>
<name>A0ABZ0Q630_9LACO</name>
<dbReference type="PANTHER" id="PTHR37816:SF2">
    <property type="entry name" value="DNA TOPOLOGY MODULATION PROTEIN FLAR-RELATED PROTEIN"/>
    <property type="match status" value="1"/>
</dbReference>
<dbReference type="InterPro" id="IPR027417">
    <property type="entry name" value="P-loop_NTPase"/>
</dbReference>
<dbReference type="EMBL" id="CP104778">
    <property type="protein sequence ID" value="WPC21814.1"/>
    <property type="molecule type" value="Genomic_DNA"/>
</dbReference>
<dbReference type="InterPro" id="IPR052922">
    <property type="entry name" value="Cytidylate_Kinase-2"/>
</dbReference>
<gene>
    <name evidence="1" type="ORF">N6G96_00920</name>
</gene>
<protein>
    <submittedName>
        <fullName evidence="1">DNA topology modulation protein FlaR</fullName>
    </submittedName>
</protein>
<sequence>MKIRIIGPVGSGKTQLAKKLGLKYGISVTSLDDLNWRRKPTGDIHRTPEEREILINKILKQTDWIVEGVQYRYGQETFTDADIIYFKDISHLRNLYYLTKRYLKNHLAKNTNQYSRLSPYLKWERSFRNNERAEIWALLRRYANKVVILKK</sequence>
<reference evidence="2" key="1">
    <citation type="submission" date="2024-06" db="EMBL/GenBank/DDBJ databases">
        <authorList>
            <person name="Chang H.C."/>
            <person name="Mun S.Y."/>
        </authorList>
    </citation>
    <scope>NUCLEOTIDE SEQUENCE [LARGE SCALE GENOMIC DNA]</scope>
    <source>
        <strain evidence="2">KT1</strain>
    </source>
</reference>